<name>A0A3S5AE63_9PLAT</name>
<dbReference type="GO" id="GO:0031298">
    <property type="term" value="C:replication fork protection complex"/>
    <property type="evidence" value="ECO:0007669"/>
    <property type="project" value="TreeGrafter"/>
</dbReference>
<reference evidence="1" key="1">
    <citation type="submission" date="2018-11" db="EMBL/GenBank/DDBJ databases">
        <authorList>
            <consortium name="Pathogen Informatics"/>
        </authorList>
    </citation>
    <scope>NUCLEOTIDE SEQUENCE</scope>
</reference>
<dbReference type="Pfam" id="PF26019">
    <property type="entry name" value="HTH_TIMELESS"/>
    <property type="match status" value="1"/>
</dbReference>
<accession>A0A3S5AE63</accession>
<dbReference type="PANTHER" id="PTHR22940:SF4">
    <property type="entry name" value="PROTEIN TIMELESS HOMOLOG"/>
    <property type="match status" value="1"/>
</dbReference>
<dbReference type="EMBL" id="CAAALY010052556">
    <property type="protein sequence ID" value="VEL21684.1"/>
    <property type="molecule type" value="Genomic_DNA"/>
</dbReference>
<dbReference type="OrthoDB" id="310853at2759"/>
<dbReference type="PANTHER" id="PTHR22940">
    <property type="entry name" value="TIMEOUT/TIMELESS-2"/>
    <property type="match status" value="1"/>
</dbReference>
<organism evidence="1 2">
    <name type="scientific">Protopolystoma xenopodis</name>
    <dbReference type="NCBI Taxonomy" id="117903"/>
    <lineage>
        <taxon>Eukaryota</taxon>
        <taxon>Metazoa</taxon>
        <taxon>Spiralia</taxon>
        <taxon>Lophotrochozoa</taxon>
        <taxon>Platyhelminthes</taxon>
        <taxon>Monogenea</taxon>
        <taxon>Polyopisthocotylea</taxon>
        <taxon>Polystomatidea</taxon>
        <taxon>Polystomatidae</taxon>
        <taxon>Protopolystoma</taxon>
    </lineage>
</organism>
<dbReference type="GO" id="GO:0000076">
    <property type="term" value="P:DNA replication checkpoint signaling"/>
    <property type="evidence" value="ECO:0007669"/>
    <property type="project" value="TreeGrafter"/>
</dbReference>
<proteinExistence type="predicted"/>
<gene>
    <name evidence="1" type="ORF">PXEA_LOCUS15124</name>
</gene>
<keyword evidence="2" id="KW-1185">Reference proteome</keyword>
<dbReference type="GO" id="GO:0043111">
    <property type="term" value="P:replication fork arrest"/>
    <property type="evidence" value="ECO:0007669"/>
    <property type="project" value="TreeGrafter"/>
</dbReference>
<dbReference type="AlphaFoldDB" id="A0A3S5AE63"/>
<dbReference type="Proteomes" id="UP000784294">
    <property type="component" value="Unassembled WGS sequence"/>
</dbReference>
<dbReference type="GO" id="GO:0006281">
    <property type="term" value="P:DNA repair"/>
    <property type="evidence" value="ECO:0007669"/>
    <property type="project" value="TreeGrafter"/>
</dbReference>
<comment type="caution">
    <text evidence="1">The sequence shown here is derived from an EMBL/GenBank/DDBJ whole genome shotgun (WGS) entry which is preliminary data.</text>
</comment>
<sequence>MKFAKYILRKFFEARKMNEAVVVEAMFFRGIKESAELTHGYGTFEEKEKKSSWTAELDKELIQLFNAYRFDPVPKGRDLADVITAMLSDSGKTRRQVIGRLIHLNTIDSAKQIRYMT</sequence>
<evidence type="ECO:0000313" key="2">
    <source>
        <dbReference type="Proteomes" id="UP000784294"/>
    </source>
</evidence>
<evidence type="ECO:0000313" key="1">
    <source>
        <dbReference type="EMBL" id="VEL21684.1"/>
    </source>
</evidence>
<dbReference type="InterPro" id="IPR044998">
    <property type="entry name" value="Timeless"/>
</dbReference>
<dbReference type="GO" id="GO:0003677">
    <property type="term" value="F:DNA binding"/>
    <property type="evidence" value="ECO:0007669"/>
    <property type="project" value="TreeGrafter"/>
</dbReference>
<protein>
    <submittedName>
        <fullName evidence="1">Uncharacterized protein</fullName>
    </submittedName>
</protein>